<dbReference type="PANTHER" id="PTHR30532:SF24">
    <property type="entry name" value="FERRIC ENTEROBACTIN-BINDING PERIPLASMIC PROTEIN FEPB"/>
    <property type="match status" value="1"/>
</dbReference>
<dbReference type="EMBL" id="FNPF01000013">
    <property type="protein sequence ID" value="SDY64146.1"/>
    <property type="molecule type" value="Genomic_DNA"/>
</dbReference>
<keyword evidence="4" id="KW-0408">Iron</keyword>
<dbReference type="CDD" id="cd01146">
    <property type="entry name" value="FhuD"/>
    <property type="match status" value="1"/>
</dbReference>
<dbReference type="STRING" id="321339.SAMN05444340_11328"/>
<sequence length="317" mass="33902">MIRQSLAAALLLAALPAFAQDFPVIIPHKFGEAIIEEAPERVASLDFSGADDLLALGIQPVALRHWYGDFEVPLWPWAAPELTSDPVVLRGEIDYEKVAASKPDVILALWSGITQADYEQLSRIAPVVAVPEGVGDYELPWDERARIAGRAVGREDAAEERIAEIDARLTAITEAHPAWDGKTASIAYAMSGTPGVYTSRDIRSQLLARLGFETPPAIDAAAGSGNPFAVALSEEALSIIDADLIFWIATEGDFAPVEALVTRRFLPATRDGHEVFAGELLTGALSHASLLSLPYALDMLVPALEEAMAGNGPVVTE</sequence>
<dbReference type="AlphaFoldDB" id="A0A1H3LIK6"/>
<feature type="chain" id="PRO_5011753786" evidence="6">
    <location>
        <begin position="20"/>
        <end position="317"/>
    </location>
</feature>
<dbReference type="GO" id="GO:1901678">
    <property type="term" value="P:iron coordination entity transport"/>
    <property type="evidence" value="ECO:0007669"/>
    <property type="project" value="UniProtKB-ARBA"/>
</dbReference>
<name>A0A1H3LIK6_9RHOB</name>
<evidence type="ECO:0000256" key="2">
    <source>
        <dbReference type="ARBA" id="ARBA00008814"/>
    </source>
</evidence>
<evidence type="ECO:0000259" key="7">
    <source>
        <dbReference type="PROSITE" id="PS50983"/>
    </source>
</evidence>
<reference evidence="8 9" key="1">
    <citation type="submission" date="2016-10" db="EMBL/GenBank/DDBJ databases">
        <authorList>
            <person name="de Groot N.N."/>
        </authorList>
    </citation>
    <scope>NUCLEOTIDE SEQUENCE [LARGE SCALE GENOMIC DNA]</scope>
    <source>
        <strain evidence="8 9">DSM 26880</strain>
    </source>
</reference>
<comment type="subcellular location">
    <subcellularLocation>
        <location evidence="1">Cell envelope</location>
    </subcellularLocation>
</comment>
<dbReference type="SUPFAM" id="SSF53807">
    <property type="entry name" value="Helical backbone' metal receptor"/>
    <property type="match status" value="1"/>
</dbReference>
<evidence type="ECO:0000256" key="3">
    <source>
        <dbReference type="ARBA" id="ARBA00022448"/>
    </source>
</evidence>
<evidence type="ECO:0000256" key="4">
    <source>
        <dbReference type="ARBA" id="ARBA00022496"/>
    </source>
</evidence>
<evidence type="ECO:0000313" key="9">
    <source>
        <dbReference type="Proteomes" id="UP000199286"/>
    </source>
</evidence>
<feature type="signal peptide" evidence="6">
    <location>
        <begin position="1"/>
        <end position="19"/>
    </location>
</feature>
<evidence type="ECO:0000256" key="6">
    <source>
        <dbReference type="SAM" id="SignalP"/>
    </source>
</evidence>
<comment type="similarity">
    <text evidence="2">Belongs to the bacterial solute-binding protein 8 family.</text>
</comment>
<dbReference type="PROSITE" id="PS50983">
    <property type="entry name" value="FE_B12_PBP"/>
    <property type="match status" value="1"/>
</dbReference>
<gene>
    <name evidence="8" type="ORF">SAMN05444340_11328</name>
</gene>
<dbReference type="Pfam" id="PF01497">
    <property type="entry name" value="Peripla_BP_2"/>
    <property type="match status" value="1"/>
</dbReference>
<dbReference type="GO" id="GO:0030288">
    <property type="term" value="C:outer membrane-bounded periplasmic space"/>
    <property type="evidence" value="ECO:0007669"/>
    <property type="project" value="TreeGrafter"/>
</dbReference>
<dbReference type="RefSeq" id="WP_089884267.1">
    <property type="nucleotide sequence ID" value="NZ_FNPF01000013.1"/>
</dbReference>
<accession>A0A1H3LIK6</accession>
<dbReference type="Proteomes" id="UP000199286">
    <property type="component" value="Unassembled WGS sequence"/>
</dbReference>
<dbReference type="Gene3D" id="3.40.50.1980">
    <property type="entry name" value="Nitrogenase molybdenum iron protein domain"/>
    <property type="match status" value="2"/>
</dbReference>
<evidence type="ECO:0000256" key="5">
    <source>
        <dbReference type="ARBA" id="ARBA00022729"/>
    </source>
</evidence>
<keyword evidence="4" id="KW-0406">Ion transport</keyword>
<dbReference type="InterPro" id="IPR051313">
    <property type="entry name" value="Bact_iron-sidero_bind"/>
</dbReference>
<keyword evidence="3" id="KW-0813">Transport</keyword>
<keyword evidence="9" id="KW-1185">Reference proteome</keyword>
<evidence type="ECO:0000313" key="8">
    <source>
        <dbReference type="EMBL" id="SDY64146.1"/>
    </source>
</evidence>
<proteinExistence type="inferred from homology"/>
<dbReference type="InterPro" id="IPR002491">
    <property type="entry name" value="ABC_transptr_periplasmic_BD"/>
</dbReference>
<evidence type="ECO:0000256" key="1">
    <source>
        <dbReference type="ARBA" id="ARBA00004196"/>
    </source>
</evidence>
<keyword evidence="5 6" id="KW-0732">Signal</keyword>
<organism evidence="8 9">
    <name type="scientific">Citreimonas salinaria</name>
    <dbReference type="NCBI Taxonomy" id="321339"/>
    <lineage>
        <taxon>Bacteria</taxon>
        <taxon>Pseudomonadati</taxon>
        <taxon>Pseudomonadota</taxon>
        <taxon>Alphaproteobacteria</taxon>
        <taxon>Rhodobacterales</taxon>
        <taxon>Roseobacteraceae</taxon>
        <taxon>Citreimonas</taxon>
    </lineage>
</organism>
<dbReference type="OrthoDB" id="1846031at2"/>
<keyword evidence="4" id="KW-0410">Iron transport</keyword>
<dbReference type="PANTHER" id="PTHR30532">
    <property type="entry name" value="IRON III DICITRATE-BINDING PERIPLASMIC PROTEIN"/>
    <property type="match status" value="1"/>
</dbReference>
<feature type="domain" description="Fe/B12 periplasmic-binding" evidence="7">
    <location>
        <begin position="41"/>
        <end position="308"/>
    </location>
</feature>
<protein>
    <submittedName>
        <fullName evidence="8">Iron complex transport system substrate-binding protein</fullName>
    </submittedName>
</protein>